<dbReference type="SUPFAM" id="SSF55811">
    <property type="entry name" value="Nudix"/>
    <property type="match status" value="1"/>
</dbReference>
<keyword evidence="2" id="KW-0378">Hydrolase</keyword>
<name>A0A4R7ZX88_9ACTN</name>
<reference evidence="4 5" key="1">
    <citation type="submission" date="2019-03" db="EMBL/GenBank/DDBJ databases">
        <title>Genomic Encyclopedia of Type Strains, Phase III (KMG-III): the genomes of soil and plant-associated and newly described type strains.</title>
        <authorList>
            <person name="Whitman W."/>
        </authorList>
    </citation>
    <scope>NUCLEOTIDE SEQUENCE [LARGE SCALE GENOMIC DNA]</scope>
    <source>
        <strain evidence="4 5">VKM Ac-2570</strain>
    </source>
</reference>
<dbReference type="RefSeq" id="WP_134116177.1">
    <property type="nucleotide sequence ID" value="NZ_SODF01000001.1"/>
</dbReference>
<evidence type="ECO:0000256" key="2">
    <source>
        <dbReference type="ARBA" id="ARBA00022801"/>
    </source>
</evidence>
<evidence type="ECO:0000259" key="3">
    <source>
        <dbReference type="PROSITE" id="PS51462"/>
    </source>
</evidence>
<comment type="cofactor">
    <cofactor evidence="1">
        <name>Mg(2+)</name>
        <dbReference type="ChEBI" id="CHEBI:18420"/>
    </cofactor>
</comment>
<dbReference type="EMBL" id="SODF01000001">
    <property type="protein sequence ID" value="TDW22385.1"/>
    <property type="molecule type" value="Genomic_DNA"/>
</dbReference>
<comment type="caution">
    <text evidence="4">The sequence shown here is derived from an EMBL/GenBank/DDBJ whole genome shotgun (WGS) entry which is preliminary data.</text>
</comment>
<accession>A0A4R7ZX88</accession>
<protein>
    <submittedName>
        <fullName evidence="4">ADP-ribose pyrophosphatase YjhB (NUDIX family)</fullName>
    </submittedName>
</protein>
<dbReference type="OrthoDB" id="9764897at2"/>
<dbReference type="Proteomes" id="UP000295447">
    <property type="component" value="Unassembled WGS sequence"/>
</dbReference>
<dbReference type="AlphaFoldDB" id="A0A4R7ZX88"/>
<dbReference type="InterPro" id="IPR015797">
    <property type="entry name" value="NUDIX_hydrolase-like_dom_sf"/>
</dbReference>
<dbReference type="PANTHER" id="PTHR43046">
    <property type="entry name" value="GDP-MANNOSE MANNOSYL HYDROLASE"/>
    <property type="match status" value="1"/>
</dbReference>
<dbReference type="Pfam" id="PF00293">
    <property type="entry name" value="NUDIX"/>
    <property type="match status" value="1"/>
</dbReference>
<evidence type="ECO:0000313" key="5">
    <source>
        <dbReference type="Proteomes" id="UP000295447"/>
    </source>
</evidence>
<gene>
    <name evidence="4" type="ORF">EV650_1222</name>
</gene>
<dbReference type="PROSITE" id="PS51462">
    <property type="entry name" value="NUDIX"/>
    <property type="match status" value="1"/>
</dbReference>
<keyword evidence="5" id="KW-1185">Reference proteome</keyword>
<evidence type="ECO:0000313" key="4">
    <source>
        <dbReference type="EMBL" id="TDW22385.1"/>
    </source>
</evidence>
<dbReference type="PANTHER" id="PTHR43046:SF2">
    <property type="entry name" value="8-OXO-DGTP DIPHOSPHATASE-RELATED"/>
    <property type="match status" value="1"/>
</dbReference>
<dbReference type="Gene3D" id="3.90.79.10">
    <property type="entry name" value="Nucleoside Triphosphate Pyrophosphohydrolase"/>
    <property type="match status" value="1"/>
</dbReference>
<sequence length="148" mass="16194">MVARISISVAVLVRDGLVLLVHRHPSRRWYPDSWSFSAGGHVEAGELPDQAVRRECLEELGVHLHDPVPVPMTVNDPTLDVHAFLVTRWDGEPVNAAPEEHDDLRWFRPSDLADLKLAHPESLSDLLSAVQVASTPPGKSGASVTSES</sequence>
<evidence type="ECO:0000256" key="1">
    <source>
        <dbReference type="ARBA" id="ARBA00001946"/>
    </source>
</evidence>
<feature type="domain" description="Nudix hydrolase" evidence="3">
    <location>
        <begin position="2"/>
        <end position="131"/>
    </location>
</feature>
<organism evidence="4 5">
    <name type="scientific">Kribbella kalugense</name>
    <dbReference type="NCBI Taxonomy" id="2512221"/>
    <lineage>
        <taxon>Bacteria</taxon>
        <taxon>Bacillati</taxon>
        <taxon>Actinomycetota</taxon>
        <taxon>Actinomycetes</taxon>
        <taxon>Propionibacteriales</taxon>
        <taxon>Kribbellaceae</taxon>
        <taxon>Kribbella</taxon>
    </lineage>
</organism>
<proteinExistence type="predicted"/>
<dbReference type="GO" id="GO:0016787">
    <property type="term" value="F:hydrolase activity"/>
    <property type="evidence" value="ECO:0007669"/>
    <property type="project" value="UniProtKB-KW"/>
</dbReference>
<dbReference type="InterPro" id="IPR000086">
    <property type="entry name" value="NUDIX_hydrolase_dom"/>
</dbReference>